<proteinExistence type="predicted"/>
<evidence type="ECO:0000313" key="2">
    <source>
        <dbReference type="EMBL" id="DAD71426.1"/>
    </source>
</evidence>
<dbReference type="SUPFAM" id="SSF48019">
    <property type="entry name" value="post-AAA+ oligomerization domain-like"/>
    <property type="match status" value="1"/>
</dbReference>
<dbReference type="GO" id="GO:0006260">
    <property type="term" value="P:DNA replication"/>
    <property type="evidence" value="ECO:0007669"/>
    <property type="project" value="InterPro"/>
</dbReference>
<dbReference type="Pfam" id="PF21694">
    <property type="entry name" value="DNA_pol3_delta_C"/>
    <property type="match status" value="1"/>
</dbReference>
<dbReference type="InterPro" id="IPR008921">
    <property type="entry name" value="DNA_pol3_clamp-load_cplx_C"/>
</dbReference>
<sequence length="308" mass="35154">MGLEQLKTLVISNIIPKGVTILLCKYDDFVPLQYIESYRKNNVNVKYVDDLSIVTTRVDSLFGDYTDDSNTLYVYSCDNLDLSETEISNIQISTKNVIVICTKVSDTVQSKLSDKIIVIPKLEKWQIEDLAYSMADGADPDDIEYLLKVCGNDVHRLYNELEKVSLFSEQERKSAVKDFIYDGIFNDLSHYNVFDISTAIVKRDVNTLKNVYSEINNIDCEPIGLVALLLKNFKDVITVQLSSNPSPEKCGMESKKFWAVKYSCGYYTKEQLIKIYEMLTSIDFQIKTGSISTSELIDYMITYIFSIT</sequence>
<accession>A0A8S5LNB0</accession>
<dbReference type="GO" id="GO:0003677">
    <property type="term" value="F:DNA binding"/>
    <property type="evidence" value="ECO:0007669"/>
    <property type="project" value="InterPro"/>
</dbReference>
<reference evidence="2" key="1">
    <citation type="journal article" date="2021" name="Proc. Natl. Acad. Sci. U.S.A.">
        <title>A Catalog of Tens of Thousands of Viruses from Human Metagenomes Reveals Hidden Associations with Chronic Diseases.</title>
        <authorList>
            <person name="Tisza M.J."/>
            <person name="Buck C.B."/>
        </authorList>
    </citation>
    <scope>NUCLEOTIDE SEQUENCE</scope>
    <source>
        <strain evidence="2">Ctsf32</strain>
    </source>
</reference>
<organism evidence="2">
    <name type="scientific">Siphoviridae sp. ctsf32</name>
    <dbReference type="NCBI Taxonomy" id="2827594"/>
    <lineage>
        <taxon>Viruses</taxon>
        <taxon>Duplodnaviria</taxon>
        <taxon>Heunggongvirae</taxon>
        <taxon>Uroviricota</taxon>
        <taxon>Caudoviricetes</taxon>
    </lineage>
</organism>
<evidence type="ECO:0000259" key="1">
    <source>
        <dbReference type="Pfam" id="PF21694"/>
    </source>
</evidence>
<dbReference type="Gene3D" id="1.20.272.10">
    <property type="match status" value="1"/>
</dbReference>
<dbReference type="EMBL" id="BK015882">
    <property type="protein sequence ID" value="DAD71426.1"/>
    <property type="molecule type" value="Genomic_DNA"/>
</dbReference>
<feature type="domain" description="DNA polymerase III delta subunit-like C-terminal" evidence="1">
    <location>
        <begin position="192"/>
        <end position="301"/>
    </location>
</feature>
<dbReference type="InterPro" id="IPR048466">
    <property type="entry name" value="DNA_pol3_delta-like_C"/>
</dbReference>
<name>A0A8S5LNB0_9CAUD</name>
<protein>
    <submittedName>
        <fullName evidence="2">DNA polymerase III subunit delta</fullName>
    </submittedName>
</protein>